<dbReference type="Proteomes" id="UP000187412">
    <property type="component" value="Unassembled WGS sequence"/>
</dbReference>
<reference evidence="2 3" key="1">
    <citation type="submission" date="2016-10" db="EMBL/GenBank/DDBJ databases">
        <title>Paenibacillus species isolates.</title>
        <authorList>
            <person name="Beno S.M."/>
        </authorList>
    </citation>
    <scope>NUCLEOTIDE SEQUENCE [LARGE SCALE GENOMIC DNA]</scope>
    <source>
        <strain evidence="2 3">FSL H7-0744</strain>
    </source>
</reference>
<feature type="transmembrane region" description="Helical" evidence="1">
    <location>
        <begin position="235"/>
        <end position="253"/>
    </location>
</feature>
<keyword evidence="1" id="KW-0472">Membrane</keyword>
<feature type="transmembrane region" description="Helical" evidence="1">
    <location>
        <begin position="104"/>
        <end position="121"/>
    </location>
</feature>
<feature type="transmembrane region" description="Helical" evidence="1">
    <location>
        <begin position="82"/>
        <end position="98"/>
    </location>
</feature>
<evidence type="ECO:0000313" key="2">
    <source>
        <dbReference type="EMBL" id="OMD46042.1"/>
    </source>
</evidence>
<feature type="transmembrane region" description="Helical" evidence="1">
    <location>
        <begin position="128"/>
        <end position="149"/>
    </location>
</feature>
<dbReference type="Pfam" id="PF14256">
    <property type="entry name" value="YwiC"/>
    <property type="match status" value="1"/>
</dbReference>
<proteinExistence type="predicted"/>
<protein>
    <recommendedName>
        <fullName evidence="4">YwiC-like protein</fullName>
    </recommendedName>
</protein>
<evidence type="ECO:0008006" key="4">
    <source>
        <dbReference type="Google" id="ProtNLM"/>
    </source>
</evidence>
<keyword evidence="1" id="KW-0812">Transmembrane</keyword>
<comment type="caution">
    <text evidence="2">The sequence shown here is derived from an EMBL/GenBank/DDBJ whole genome shotgun (WGS) entry which is preliminary data.</text>
</comment>
<feature type="transmembrane region" description="Helical" evidence="1">
    <location>
        <begin position="155"/>
        <end position="176"/>
    </location>
</feature>
<feature type="transmembrane region" description="Helical" evidence="1">
    <location>
        <begin position="197"/>
        <end position="223"/>
    </location>
</feature>
<evidence type="ECO:0000313" key="3">
    <source>
        <dbReference type="Proteomes" id="UP000187412"/>
    </source>
</evidence>
<dbReference type="EMBL" id="MPTB01000022">
    <property type="protein sequence ID" value="OMD46042.1"/>
    <property type="molecule type" value="Genomic_DNA"/>
</dbReference>
<sequence>MWQPKVAVYFQEGGFVLMRKYIPNQHGAWAMLILPFLFGVASSKGQFIHIPLFVCWLLIYLFSFPLLQWVKTGKLERYLQPMRVYGILLLPFILYLVLAEPKLLGFVLPLVPLFAVNLYYAKTKNERALLNDICAILAFCLIIYPVFYVGKGESWGAATELFLLSVLYFIGTALYVKTIIRERNNIRFYYGSVLYHLLFAVAGLLLFLTLLAPLVILLLRAAILPKTGITAKRTGMIEIGFSLMLYVSVLVLYF</sequence>
<keyword evidence="1" id="KW-1133">Transmembrane helix</keyword>
<name>A0ABX3H9Z4_PAEBO</name>
<evidence type="ECO:0000256" key="1">
    <source>
        <dbReference type="SAM" id="Phobius"/>
    </source>
</evidence>
<accession>A0ABX3H9Z4</accession>
<feature type="transmembrane region" description="Helical" evidence="1">
    <location>
        <begin position="21"/>
        <end position="41"/>
    </location>
</feature>
<dbReference type="InterPro" id="IPR025576">
    <property type="entry name" value="YwiC"/>
</dbReference>
<keyword evidence="3" id="KW-1185">Reference proteome</keyword>
<feature type="transmembrane region" description="Helical" evidence="1">
    <location>
        <begin position="47"/>
        <end position="70"/>
    </location>
</feature>
<gene>
    <name evidence="2" type="ORF">BSK56_17545</name>
</gene>
<organism evidence="2 3">
    <name type="scientific">Paenibacillus borealis</name>
    <dbReference type="NCBI Taxonomy" id="160799"/>
    <lineage>
        <taxon>Bacteria</taxon>
        <taxon>Bacillati</taxon>
        <taxon>Bacillota</taxon>
        <taxon>Bacilli</taxon>
        <taxon>Bacillales</taxon>
        <taxon>Paenibacillaceae</taxon>
        <taxon>Paenibacillus</taxon>
    </lineage>
</organism>